<proteinExistence type="predicted"/>
<reference evidence="2 3" key="1">
    <citation type="submission" date="2015-10" db="EMBL/GenBank/DDBJ databases">
        <authorList>
            <person name="Gilbert D.G."/>
        </authorList>
    </citation>
    <scope>NUCLEOTIDE SEQUENCE [LARGE SCALE GENOMIC DNA]</scope>
</reference>
<evidence type="ECO:0000256" key="1">
    <source>
        <dbReference type="SAM" id="MobiDB-lite"/>
    </source>
</evidence>
<name>A0A0S2MYL4_9CAUD</name>
<evidence type="ECO:0000313" key="2">
    <source>
        <dbReference type="EMBL" id="ALO81013.1"/>
    </source>
</evidence>
<dbReference type="GeneID" id="56214353"/>
<protein>
    <submittedName>
        <fullName evidence="2">Lower collar protein</fullName>
    </submittedName>
</protein>
<organism evidence="2 3">
    <name type="scientific">Enterococcus phage vB_EfaP_IME199</name>
    <dbReference type="NCBI Taxonomy" id="1747351"/>
    <lineage>
        <taxon>Viruses</taxon>
        <taxon>Duplodnaviria</taxon>
        <taxon>Heunggongvirae</taxon>
        <taxon>Uroviricota</taxon>
        <taxon>Caudoviricetes</taxon>
        <taxon>Rountreeviridae</taxon>
        <taxon>Sarlesvirinae</taxon>
        <taxon>Minhovirus</taxon>
        <taxon>Minhovirus IME199</taxon>
    </lineage>
</organism>
<feature type="compositionally biased region" description="Polar residues" evidence="1">
    <location>
        <begin position="176"/>
        <end position="187"/>
    </location>
</feature>
<sequence length="217" mass="25307">MQILRANLIKKGKNEFFNENKYTGNSKQHRFIQKALRFDEDVEQIITEEVFADYHFPTKEVDHFFKKAFTNRFLNREIGRQTIEDFSSQVVFCSIIHEQEIEAIYHNFLSALSNENKSKGISEHVSEHQSTSEGSDRSANTTLPQDQVNLNLDKHDMAFADDNSISKNNNQSNSNGKDTTNTENSATNYNADTFKKMQGLWNSYFDEYDRKCFLQTW</sequence>
<accession>A0A0S2MYL4</accession>
<dbReference type="KEGG" id="vg:56214353"/>
<feature type="region of interest" description="Disordered" evidence="1">
    <location>
        <begin position="161"/>
        <end position="187"/>
    </location>
</feature>
<evidence type="ECO:0000313" key="3">
    <source>
        <dbReference type="Proteomes" id="UP000222983"/>
    </source>
</evidence>
<feature type="region of interest" description="Disordered" evidence="1">
    <location>
        <begin position="120"/>
        <end position="143"/>
    </location>
</feature>
<dbReference type="EMBL" id="KT945995">
    <property type="protein sequence ID" value="ALO81013.1"/>
    <property type="molecule type" value="Genomic_DNA"/>
</dbReference>
<feature type="compositionally biased region" description="Low complexity" evidence="1">
    <location>
        <begin position="163"/>
        <end position="175"/>
    </location>
</feature>
<dbReference type="Proteomes" id="UP000222983">
    <property type="component" value="Segment"/>
</dbReference>
<dbReference type="RefSeq" id="YP_009908792.1">
    <property type="nucleotide sequence ID" value="NC_049931.1"/>
</dbReference>
<keyword evidence="3" id="KW-1185">Reference proteome</keyword>
<feature type="compositionally biased region" description="Polar residues" evidence="1">
    <location>
        <begin position="128"/>
        <end position="143"/>
    </location>
</feature>